<dbReference type="EMBL" id="JAMKFE010000007">
    <property type="protein sequence ID" value="MCM5680592.1"/>
    <property type="molecule type" value="Genomic_DNA"/>
</dbReference>
<evidence type="ECO:0000256" key="2">
    <source>
        <dbReference type="ARBA" id="ARBA00023002"/>
    </source>
</evidence>
<reference evidence="4" key="1">
    <citation type="submission" date="2022-05" db="EMBL/GenBank/DDBJ databases">
        <title>Schlegelella sp. nov., isolated from mangrove soil.</title>
        <authorList>
            <person name="Liu Y."/>
            <person name="Ge X."/>
            <person name="Liu W."/>
        </authorList>
    </citation>
    <scope>NUCLEOTIDE SEQUENCE</scope>
    <source>
        <strain evidence="4">S2-27</strain>
    </source>
</reference>
<protein>
    <submittedName>
        <fullName evidence="4">NAD(P)/FAD-dependent oxidoreductase</fullName>
    </submittedName>
</protein>
<dbReference type="PANTHER" id="PTHR48105">
    <property type="entry name" value="THIOREDOXIN REDUCTASE 1-RELATED-RELATED"/>
    <property type="match status" value="1"/>
</dbReference>
<keyword evidence="5" id="KW-1185">Reference proteome</keyword>
<feature type="domain" description="FAD/NAD(P)-binding" evidence="3">
    <location>
        <begin position="9"/>
        <end position="286"/>
    </location>
</feature>
<dbReference type="Gene3D" id="3.50.50.60">
    <property type="entry name" value="FAD/NAD(P)-binding domain"/>
    <property type="match status" value="2"/>
</dbReference>
<dbReference type="InterPro" id="IPR050097">
    <property type="entry name" value="Ferredoxin-NADP_redctase_2"/>
</dbReference>
<organism evidence="4 5">
    <name type="scientific">Caldimonas mangrovi</name>
    <dbReference type="NCBI Taxonomy" id="2944811"/>
    <lineage>
        <taxon>Bacteria</taxon>
        <taxon>Pseudomonadati</taxon>
        <taxon>Pseudomonadota</taxon>
        <taxon>Betaproteobacteria</taxon>
        <taxon>Burkholderiales</taxon>
        <taxon>Sphaerotilaceae</taxon>
        <taxon>Caldimonas</taxon>
    </lineage>
</organism>
<comment type="caution">
    <text evidence="4">The sequence shown here is derived from an EMBL/GenBank/DDBJ whole genome shotgun (WGS) entry which is preliminary data.</text>
</comment>
<dbReference type="SUPFAM" id="SSF51905">
    <property type="entry name" value="FAD/NAD(P)-binding domain"/>
    <property type="match status" value="1"/>
</dbReference>
<proteinExistence type="predicted"/>
<dbReference type="PRINTS" id="PR00368">
    <property type="entry name" value="FADPNR"/>
</dbReference>
<evidence type="ECO:0000313" key="4">
    <source>
        <dbReference type="EMBL" id="MCM5680592.1"/>
    </source>
</evidence>
<dbReference type="PRINTS" id="PR00469">
    <property type="entry name" value="PNDRDTASEII"/>
</dbReference>
<dbReference type="Proteomes" id="UP001165541">
    <property type="component" value="Unassembled WGS sequence"/>
</dbReference>
<evidence type="ECO:0000256" key="1">
    <source>
        <dbReference type="ARBA" id="ARBA00022630"/>
    </source>
</evidence>
<keyword evidence="1" id="KW-0285">Flavoprotein</keyword>
<keyword evidence="2" id="KW-0560">Oxidoreductase</keyword>
<accession>A0ABT0YPD0</accession>
<name>A0ABT0YPD0_9BURK</name>
<gene>
    <name evidence="4" type="ORF">M8A51_13750</name>
</gene>
<sequence length="298" mass="31200">MSPTPPPTDCLVIGGGPAGLTAAIYLRRFHREVQLCDAGDGRALRIPLTKNFPGFPDGISGAHLLDRLRLQLSQVGGAVQQGTVEQLQRLDDGLFVAHVDGRKVRARTVILATGIVDVIPALPGAAELLQAGRLRFCPICDGFEFTGRHIGIIGSGAHGVREALFIRRFSHRVSYVCHGAKDASLLHPLDAAGVAVMDGAAGSLHAQTDETVSLVTREGVEHRFDVLYAALGSHTRSRLALAVGAQADPAGGLHVDAHARTSVQGLYAAGDVVCALDQLVVGMAHAATAATHIHNTLG</sequence>
<dbReference type="InterPro" id="IPR036188">
    <property type="entry name" value="FAD/NAD-bd_sf"/>
</dbReference>
<dbReference type="RefSeq" id="WP_251779044.1">
    <property type="nucleotide sequence ID" value="NZ_JAMKFE010000007.1"/>
</dbReference>
<evidence type="ECO:0000313" key="5">
    <source>
        <dbReference type="Proteomes" id="UP001165541"/>
    </source>
</evidence>
<evidence type="ECO:0000259" key="3">
    <source>
        <dbReference type="Pfam" id="PF07992"/>
    </source>
</evidence>
<dbReference type="InterPro" id="IPR023753">
    <property type="entry name" value="FAD/NAD-binding_dom"/>
</dbReference>
<dbReference type="Pfam" id="PF07992">
    <property type="entry name" value="Pyr_redox_2"/>
    <property type="match status" value="1"/>
</dbReference>